<comment type="function">
    <text evidence="7">Catalyzes the formation of 6,7-dimethyl-8-ribityllumazine by condensation of 5-amino-6-(D-ribitylamino)uracil with 3,4-dihydroxy-2-butanone 4-phosphate. This is the penultimate step in the biosynthesis of riboflavin.</text>
</comment>
<evidence type="ECO:0000256" key="3">
    <source>
        <dbReference type="ARBA" id="ARBA00012664"/>
    </source>
</evidence>
<dbReference type="EC" id="2.5.1.78" evidence="3 7"/>
<keyword evidence="4 7" id="KW-0686">Riboflavin biosynthesis</keyword>
<comment type="similarity">
    <text evidence="2 7">Belongs to the DMRL synthase family.</text>
</comment>
<dbReference type="GO" id="GO:0009349">
    <property type="term" value="C:riboflavin synthase complex"/>
    <property type="evidence" value="ECO:0007669"/>
    <property type="project" value="UniProtKB-UniRule"/>
</dbReference>
<dbReference type="CDD" id="cd09209">
    <property type="entry name" value="Lumazine_synthase-I"/>
    <property type="match status" value="1"/>
</dbReference>
<sequence length="163" mass="17725">MAKGVSFSSLDGKKLRIGIAVSRWNGEITASLLARCREALYSCGVKEQNITVVEVPGAYELTYAAYHIIKHGRVDVVICLGCLIKGETMHFEYIAEAVTQGIARLNVDTGVPVMFGVLTCLNEKQALARAGNNHQNHGYGWGMSAVEMAILKKSGRRPGRRSS</sequence>
<reference evidence="8 9" key="1">
    <citation type="journal article" date="2015" name="Nature">
        <title>rRNA introns, odd ribosomes, and small enigmatic genomes across a large radiation of phyla.</title>
        <authorList>
            <person name="Brown C.T."/>
            <person name="Hug L.A."/>
            <person name="Thomas B.C."/>
            <person name="Sharon I."/>
            <person name="Castelle C.J."/>
            <person name="Singh A."/>
            <person name="Wilkins M.J."/>
            <person name="Williams K.H."/>
            <person name="Banfield J.F."/>
        </authorList>
    </citation>
    <scope>NUCLEOTIDE SEQUENCE [LARGE SCALE GENOMIC DNA]</scope>
</reference>
<comment type="pathway">
    <text evidence="1 7">Cofactor biosynthesis; riboflavin biosynthesis; riboflavin from 2-hydroxy-3-oxobutyl phosphate and 5-amino-6-(D-ribitylamino)uracil: step 1/2.</text>
</comment>
<dbReference type="Pfam" id="PF00885">
    <property type="entry name" value="DMRL_synthase"/>
    <property type="match status" value="1"/>
</dbReference>
<dbReference type="GO" id="GO:0009231">
    <property type="term" value="P:riboflavin biosynthetic process"/>
    <property type="evidence" value="ECO:0007669"/>
    <property type="project" value="UniProtKB-UniRule"/>
</dbReference>
<dbReference type="AlphaFoldDB" id="A0A0G2B8H9"/>
<dbReference type="NCBIfam" id="TIGR00114">
    <property type="entry name" value="lumazine-synth"/>
    <property type="match status" value="1"/>
</dbReference>
<comment type="catalytic activity">
    <reaction evidence="6 7">
        <text>(2S)-2-hydroxy-3-oxobutyl phosphate + 5-amino-6-(D-ribitylamino)uracil = 6,7-dimethyl-8-(1-D-ribityl)lumazine + phosphate + 2 H2O + H(+)</text>
        <dbReference type="Rhea" id="RHEA:26152"/>
        <dbReference type="ChEBI" id="CHEBI:15377"/>
        <dbReference type="ChEBI" id="CHEBI:15378"/>
        <dbReference type="ChEBI" id="CHEBI:15934"/>
        <dbReference type="ChEBI" id="CHEBI:43474"/>
        <dbReference type="ChEBI" id="CHEBI:58201"/>
        <dbReference type="ChEBI" id="CHEBI:58830"/>
        <dbReference type="EC" id="2.5.1.78"/>
    </reaction>
</comment>
<evidence type="ECO:0000256" key="2">
    <source>
        <dbReference type="ARBA" id="ARBA00007424"/>
    </source>
</evidence>
<organism evidence="8 9">
    <name type="scientific">Candidatus Magasanikbacteria bacterium GW2011_GWA2_56_11</name>
    <dbReference type="NCBI Taxonomy" id="1619044"/>
    <lineage>
        <taxon>Bacteria</taxon>
        <taxon>Candidatus Magasanikiibacteriota</taxon>
    </lineage>
</organism>
<feature type="active site" description="Proton donor" evidence="7">
    <location>
        <position position="90"/>
    </location>
</feature>
<dbReference type="SUPFAM" id="SSF52121">
    <property type="entry name" value="Lumazine synthase"/>
    <property type="match status" value="1"/>
</dbReference>
<dbReference type="InterPro" id="IPR034964">
    <property type="entry name" value="LS"/>
</dbReference>
<proteinExistence type="inferred from homology"/>
<gene>
    <name evidence="7" type="primary">ribH</name>
    <name evidence="8" type="ORF">UY92_C0014G0069</name>
</gene>
<dbReference type="PANTHER" id="PTHR21058:SF0">
    <property type="entry name" value="6,7-DIMETHYL-8-RIBITYLLUMAZINE SYNTHASE"/>
    <property type="match status" value="1"/>
</dbReference>
<feature type="binding site" evidence="7">
    <location>
        <position position="115"/>
    </location>
    <ligand>
        <name>5-amino-6-(D-ribitylamino)uracil</name>
        <dbReference type="ChEBI" id="CHEBI:15934"/>
    </ligand>
</feature>
<feature type="binding site" evidence="7">
    <location>
        <begin position="58"/>
        <end position="60"/>
    </location>
    <ligand>
        <name>5-amino-6-(D-ribitylamino)uracil</name>
        <dbReference type="ChEBI" id="CHEBI:15934"/>
    </ligand>
</feature>
<dbReference type="HAMAP" id="MF_00178">
    <property type="entry name" value="Lumazine_synth"/>
    <property type="match status" value="1"/>
</dbReference>
<dbReference type="Gene3D" id="3.40.50.960">
    <property type="entry name" value="Lumazine/riboflavin synthase"/>
    <property type="match status" value="1"/>
</dbReference>
<evidence type="ECO:0000256" key="7">
    <source>
        <dbReference type="HAMAP-Rule" id="MF_00178"/>
    </source>
</evidence>
<dbReference type="STRING" id="1619044.UY92_C0014G0069"/>
<feature type="binding site" evidence="7">
    <location>
        <position position="24"/>
    </location>
    <ligand>
        <name>5-amino-6-(D-ribitylamino)uracil</name>
        <dbReference type="ChEBI" id="CHEBI:15934"/>
    </ligand>
</feature>
<dbReference type="GO" id="GO:0000906">
    <property type="term" value="F:6,7-dimethyl-8-ribityllumazine synthase activity"/>
    <property type="evidence" value="ECO:0007669"/>
    <property type="project" value="UniProtKB-UniRule"/>
</dbReference>
<evidence type="ECO:0000256" key="4">
    <source>
        <dbReference type="ARBA" id="ARBA00022619"/>
    </source>
</evidence>
<dbReference type="UniPathway" id="UPA00275">
    <property type="reaction ID" value="UER00404"/>
</dbReference>
<evidence type="ECO:0000313" key="9">
    <source>
        <dbReference type="Proteomes" id="UP000033870"/>
    </source>
</evidence>
<evidence type="ECO:0000256" key="6">
    <source>
        <dbReference type="ARBA" id="ARBA00048785"/>
    </source>
</evidence>
<evidence type="ECO:0000256" key="5">
    <source>
        <dbReference type="ARBA" id="ARBA00022679"/>
    </source>
</evidence>
<comment type="caution">
    <text evidence="8">The sequence shown here is derived from an EMBL/GenBank/DDBJ whole genome shotgun (WGS) entry which is preliminary data.</text>
</comment>
<name>A0A0G2B8H9_9BACT</name>
<evidence type="ECO:0000313" key="8">
    <source>
        <dbReference type="EMBL" id="KKW41744.1"/>
    </source>
</evidence>
<feature type="binding site" evidence="7">
    <location>
        <begin position="87"/>
        <end position="88"/>
    </location>
    <ligand>
        <name>(2S)-2-hydroxy-3-oxobutyl phosphate</name>
        <dbReference type="ChEBI" id="CHEBI:58830"/>
    </ligand>
</feature>
<dbReference type="InterPro" id="IPR036467">
    <property type="entry name" value="LS/RS_sf"/>
</dbReference>
<feature type="binding site" evidence="7">
    <location>
        <begin position="82"/>
        <end position="84"/>
    </location>
    <ligand>
        <name>5-amino-6-(D-ribitylamino)uracil</name>
        <dbReference type="ChEBI" id="CHEBI:15934"/>
    </ligand>
</feature>
<keyword evidence="5 7" id="KW-0808">Transferase</keyword>
<protein>
    <recommendedName>
        <fullName evidence="3 7">6,7-dimethyl-8-ribityllumazine synthase</fullName>
        <shortName evidence="7">DMRL synthase</shortName>
        <shortName evidence="7">LS</shortName>
        <shortName evidence="7">Lumazine synthase</shortName>
        <ecNumber evidence="3 7">2.5.1.78</ecNumber>
    </recommendedName>
</protein>
<accession>A0A0G2B8H9</accession>
<dbReference type="InterPro" id="IPR002180">
    <property type="entry name" value="LS/RS"/>
</dbReference>
<dbReference type="Proteomes" id="UP000033870">
    <property type="component" value="Unassembled WGS sequence"/>
</dbReference>
<feature type="binding site" evidence="7">
    <location>
        <position position="129"/>
    </location>
    <ligand>
        <name>(2S)-2-hydroxy-3-oxobutyl phosphate</name>
        <dbReference type="ChEBI" id="CHEBI:58830"/>
    </ligand>
</feature>
<evidence type="ECO:0000256" key="1">
    <source>
        <dbReference type="ARBA" id="ARBA00004917"/>
    </source>
</evidence>
<dbReference type="EMBL" id="LCRX01000014">
    <property type="protein sequence ID" value="KKW41744.1"/>
    <property type="molecule type" value="Genomic_DNA"/>
</dbReference>
<dbReference type="PATRIC" id="fig|1619044.3.peg.1080"/>
<dbReference type="PANTHER" id="PTHR21058">
    <property type="entry name" value="6,7-DIMETHYL-8-RIBITYLLUMAZINE SYNTHASE DMRL SYNTHASE LUMAZINE SYNTHASE"/>
    <property type="match status" value="1"/>
</dbReference>